<evidence type="ECO:0000256" key="1">
    <source>
        <dbReference type="SAM" id="SignalP"/>
    </source>
</evidence>
<dbReference type="InterPro" id="IPR007110">
    <property type="entry name" value="Ig-like_dom"/>
</dbReference>
<dbReference type="PROSITE" id="PS50835">
    <property type="entry name" value="IG_LIKE"/>
    <property type="match status" value="1"/>
</dbReference>
<keyword evidence="4" id="KW-1185">Reference proteome</keyword>
<dbReference type="SMART" id="SM00409">
    <property type="entry name" value="IG"/>
    <property type="match status" value="1"/>
</dbReference>
<feature type="chain" id="PRO_5026660904" description="Ig-like domain-containing protein" evidence="1">
    <location>
        <begin position="22"/>
        <end position="165"/>
    </location>
</feature>
<proteinExistence type="predicted"/>
<keyword evidence="1" id="KW-0732">Signal</keyword>
<dbReference type="InterPro" id="IPR013783">
    <property type="entry name" value="Ig-like_fold"/>
</dbReference>
<evidence type="ECO:0000259" key="2">
    <source>
        <dbReference type="PROSITE" id="PS50835"/>
    </source>
</evidence>
<dbReference type="PROSITE" id="PS51257">
    <property type="entry name" value="PROKAR_LIPOPROTEIN"/>
    <property type="match status" value="1"/>
</dbReference>
<sequence>MRIIVVTVTTLLLVFGCCVWSDINIYEVQGSNVLLKCPLKATETYKVIWKGPYKNNTVYSQSCSINSNLPDALSSRIFITGNHSAGEYDLRIVKVQISDAGLYECSVNDLKTTINLNFPVPMLFCIVDIIVKLPQLTLESNAIYNSSQPYVIRENCEKGEMIPMG</sequence>
<name>A0A6J8A6W2_MYTCO</name>
<dbReference type="InterPro" id="IPR013106">
    <property type="entry name" value="Ig_V-set"/>
</dbReference>
<dbReference type="Proteomes" id="UP000507470">
    <property type="component" value="Unassembled WGS sequence"/>
</dbReference>
<feature type="domain" description="Ig-like" evidence="2">
    <location>
        <begin position="29"/>
        <end position="115"/>
    </location>
</feature>
<dbReference type="SUPFAM" id="SSF48726">
    <property type="entry name" value="Immunoglobulin"/>
    <property type="match status" value="1"/>
</dbReference>
<evidence type="ECO:0000313" key="3">
    <source>
        <dbReference type="EMBL" id="CAC5361381.1"/>
    </source>
</evidence>
<protein>
    <recommendedName>
        <fullName evidence="2">Ig-like domain-containing protein</fullName>
    </recommendedName>
</protein>
<dbReference type="CDD" id="cd00096">
    <property type="entry name" value="Ig"/>
    <property type="match status" value="1"/>
</dbReference>
<dbReference type="AlphaFoldDB" id="A0A6J8A6W2"/>
<organism evidence="3 4">
    <name type="scientific">Mytilus coruscus</name>
    <name type="common">Sea mussel</name>
    <dbReference type="NCBI Taxonomy" id="42192"/>
    <lineage>
        <taxon>Eukaryota</taxon>
        <taxon>Metazoa</taxon>
        <taxon>Spiralia</taxon>
        <taxon>Lophotrochozoa</taxon>
        <taxon>Mollusca</taxon>
        <taxon>Bivalvia</taxon>
        <taxon>Autobranchia</taxon>
        <taxon>Pteriomorphia</taxon>
        <taxon>Mytilida</taxon>
        <taxon>Mytiloidea</taxon>
        <taxon>Mytilidae</taxon>
        <taxon>Mytilinae</taxon>
        <taxon>Mytilus</taxon>
    </lineage>
</organism>
<dbReference type="InterPro" id="IPR003599">
    <property type="entry name" value="Ig_sub"/>
</dbReference>
<feature type="signal peptide" evidence="1">
    <location>
        <begin position="1"/>
        <end position="21"/>
    </location>
</feature>
<dbReference type="InterPro" id="IPR036179">
    <property type="entry name" value="Ig-like_dom_sf"/>
</dbReference>
<dbReference type="EMBL" id="CACVKT020000592">
    <property type="protein sequence ID" value="CAC5361381.1"/>
    <property type="molecule type" value="Genomic_DNA"/>
</dbReference>
<evidence type="ECO:0000313" key="4">
    <source>
        <dbReference type="Proteomes" id="UP000507470"/>
    </source>
</evidence>
<accession>A0A6J8A6W2</accession>
<reference evidence="3 4" key="1">
    <citation type="submission" date="2020-06" db="EMBL/GenBank/DDBJ databases">
        <authorList>
            <person name="Li R."/>
            <person name="Bekaert M."/>
        </authorList>
    </citation>
    <scope>NUCLEOTIDE SEQUENCE [LARGE SCALE GENOMIC DNA]</scope>
    <source>
        <strain evidence="4">wild</strain>
    </source>
</reference>
<dbReference type="Gene3D" id="2.60.40.10">
    <property type="entry name" value="Immunoglobulins"/>
    <property type="match status" value="1"/>
</dbReference>
<dbReference type="OrthoDB" id="6162002at2759"/>
<dbReference type="Pfam" id="PF07686">
    <property type="entry name" value="V-set"/>
    <property type="match status" value="1"/>
</dbReference>
<gene>
    <name evidence="3" type="ORF">MCOR_3542</name>
</gene>